<dbReference type="EMBL" id="JADYXP020000001">
    <property type="protein sequence ID" value="KAL0132914.1"/>
    <property type="molecule type" value="Genomic_DNA"/>
</dbReference>
<dbReference type="Proteomes" id="UP001430953">
    <property type="component" value="Unassembled WGS sequence"/>
</dbReference>
<gene>
    <name evidence="1" type="ORF">PUN28_000566</name>
</gene>
<keyword evidence="2" id="KW-1185">Reference proteome</keyword>
<name>A0AAW2H049_9HYME</name>
<reference evidence="1 2" key="1">
    <citation type="submission" date="2023-03" db="EMBL/GenBank/DDBJ databases">
        <title>High recombination rates correlate with genetic variation in Cardiocondyla obscurior ants.</title>
        <authorList>
            <person name="Errbii M."/>
        </authorList>
    </citation>
    <scope>NUCLEOTIDE SEQUENCE [LARGE SCALE GENOMIC DNA]</scope>
    <source>
        <strain evidence="1">Alpha-2009</strain>
        <tissue evidence="1">Whole body</tissue>
    </source>
</reference>
<dbReference type="AlphaFoldDB" id="A0AAW2H049"/>
<protein>
    <submittedName>
        <fullName evidence="1">Uncharacterized protein</fullName>
    </submittedName>
</protein>
<organism evidence="1 2">
    <name type="scientific">Cardiocondyla obscurior</name>
    <dbReference type="NCBI Taxonomy" id="286306"/>
    <lineage>
        <taxon>Eukaryota</taxon>
        <taxon>Metazoa</taxon>
        <taxon>Ecdysozoa</taxon>
        <taxon>Arthropoda</taxon>
        <taxon>Hexapoda</taxon>
        <taxon>Insecta</taxon>
        <taxon>Pterygota</taxon>
        <taxon>Neoptera</taxon>
        <taxon>Endopterygota</taxon>
        <taxon>Hymenoptera</taxon>
        <taxon>Apocrita</taxon>
        <taxon>Aculeata</taxon>
        <taxon>Formicoidea</taxon>
        <taxon>Formicidae</taxon>
        <taxon>Myrmicinae</taxon>
        <taxon>Cardiocondyla</taxon>
    </lineage>
</organism>
<evidence type="ECO:0000313" key="2">
    <source>
        <dbReference type="Proteomes" id="UP001430953"/>
    </source>
</evidence>
<accession>A0AAW2H049</accession>
<proteinExistence type="predicted"/>
<comment type="caution">
    <text evidence="1">The sequence shown here is derived from an EMBL/GenBank/DDBJ whole genome shotgun (WGS) entry which is preliminary data.</text>
</comment>
<evidence type="ECO:0000313" key="1">
    <source>
        <dbReference type="EMBL" id="KAL0132914.1"/>
    </source>
</evidence>
<sequence length="105" mass="12518">MTKINAVDRWVVRIHARFFGFRGEEQREKERERKRACRTVARKAKGPSYTTRRYLSDDTSLMGILISWTKRSQRVGHIRSSARENNVHNRNVSRSWNLWFARIGI</sequence>